<dbReference type="InterPro" id="IPR000515">
    <property type="entry name" value="MetI-like"/>
</dbReference>
<dbReference type="PANTHER" id="PTHR32243:SF18">
    <property type="entry name" value="INNER MEMBRANE ABC TRANSPORTER PERMEASE PROTEIN YCJP"/>
    <property type="match status" value="1"/>
</dbReference>
<dbReference type="PROSITE" id="PS50928">
    <property type="entry name" value="ABC_TM1"/>
    <property type="match status" value="1"/>
</dbReference>
<feature type="transmembrane region" description="Helical" evidence="7">
    <location>
        <begin position="79"/>
        <end position="101"/>
    </location>
</feature>
<name>A0A895YP12_9ACTN</name>
<dbReference type="KEGG" id="nhy:JQS43_09585"/>
<dbReference type="CDD" id="cd06261">
    <property type="entry name" value="TM_PBP2"/>
    <property type="match status" value="1"/>
</dbReference>
<keyword evidence="2 7" id="KW-0813">Transport</keyword>
<feature type="transmembrane region" description="Helical" evidence="7">
    <location>
        <begin position="247"/>
        <end position="266"/>
    </location>
</feature>
<evidence type="ECO:0000259" key="8">
    <source>
        <dbReference type="PROSITE" id="PS50928"/>
    </source>
</evidence>
<evidence type="ECO:0000256" key="1">
    <source>
        <dbReference type="ARBA" id="ARBA00004651"/>
    </source>
</evidence>
<dbReference type="GO" id="GO:0005886">
    <property type="term" value="C:plasma membrane"/>
    <property type="evidence" value="ECO:0007669"/>
    <property type="project" value="UniProtKB-SubCell"/>
</dbReference>
<dbReference type="InterPro" id="IPR050901">
    <property type="entry name" value="BP-dep_ABC_trans_perm"/>
</dbReference>
<evidence type="ECO:0000256" key="5">
    <source>
        <dbReference type="ARBA" id="ARBA00022989"/>
    </source>
</evidence>
<dbReference type="EMBL" id="CP070499">
    <property type="protein sequence ID" value="QSB17219.1"/>
    <property type="molecule type" value="Genomic_DNA"/>
</dbReference>
<dbReference type="SUPFAM" id="SSF161098">
    <property type="entry name" value="MetI-like"/>
    <property type="match status" value="1"/>
</dbReference>
<keyword evidence="4 7" id="KW-0812">Transmembrane</keyword>
<gene>
    <name evidence="9" type="ORF">JQS43_09585</name>
</gene>
<dbReference type="PANTHER" id="PTHR32243">
    <property type="entry name" value="MALTOSE TRANSPORT SYSTEM PERMEASE-RELATED"/>
    <property type="match status" value="1"/>
</dbReference>
<keyword evidence="10" id="KW-1185">Reference proteome</keyword>
<dbReference type="AlphaFoldDB" id="A0A895YP12"/>
<organism evidence="9 10">
    <name type="scientific">Natronosporangium hydrolyticum</name>
    <dbReference type="NCBI Taxonomy" id="2811111"/>
    <lineage>
        <taxon>Bacteria</taxon>
        <taxon>Bacillati</taxon>
        <taxon>Actinomycetota</taxon>
        <taxon>Actinomycetes</taxon>
        <taxon>Micromonosporales</taxon>
        <taxon>Micromonosporaceae</taxon>
        <taxon>Natronosporangium</taxon>
    </lineage>
</organism>
<evidence type="ECO:0000256" key="7">
    <source>
        <dbReference type="RuleBase" id="RU363032"/>
    </source>
</evidence>
<evidence type="ECO:0000256" key="2">
    <source>
        <dbReference type="ARBA" id="ARBA00022448"/>
    </source>
</evidence>
<protein>
    <submittedName>
        <fullName evidence="9">Carbohydrate ABC transporter permease</fullName>
    </submittedName>
</protein>
<evidence type="ECO:0000256" key="6">
    <source>
        <dbReference type="ARBA" id="ARBA00023136"/>
    </source>
</evidence>
<feature type="transmembrane region" description="Helical" evidence="7">
    <location>
        <begin position="12"/>
        <end position="34"/>
    </location>
</feature>
<comment type="similarity">
    <text evidence="7">Belongs to the binding-protein-dependent transport system permease family.</text>
</comment>
<evidence type="ECO:0000256" key="3">
    <source>
        <dbReference type="ARBA" id="ARBA00022475"/>
    </source>
</evidence>
<evidence type="ECO:0000256" key="4">
    <source>
        <dbReference type="ARBA" id="ARBA00022692"/>
    </source>
</evidence>
<reference evidence="9" key="1">
    <citation type="submission" date="2021-02" db="EMBL/GenBank/DDBJ databases">
        <title>Natrosporangium hydrolyticum gen. nov., sp. nov, a haloalkaliphilic actinobacterium from a soda solonchak soil.</title>
        <authorList>
            <person name="Sorokin D.Y."/>
            <person name="Khijniak T.V."/>
            <person name="Zakharycheva A.P."/>
            <person name="Boueva O.V."/>
            <person name="Ariskina E.V."/>
            <person name="Hahnke R.L."/>
            <person name="Bunk B."/>
            <person name="Sproer C."/>
            <person name="Schumann P."/>
            <person name="Evtushenko L.I."/>
            <person name="Kublanov I.V."/>
        </authorList>
    </citation>
    <scope>NUCLEOTIDE SEQUENCE</scope>
    <source>
        <strain evidence="9">DSM 106523</strain>
    </source>
</reference>
<dbReference type="Pfam" id="PF00528">
    <property type="entry name" value="BPD_transp_1"/>
    <property type="match status" value="1"/>
</dbReference>
<keyword evidence="3" id="KW-1003">Cell membrane</keyword>
<sequence>MTSAQARRRRVTASVFTYLAAGLVALFALFPVYWMVITSLKPTAEIITPQPVWWPSEFEWGRYQRVMDAGFTTYLRNSLLVAVGTTGLGLLVAIFAGYALARFRLPLRRYLVLVVLATQMFPVVVLLIPFFIVMRNLGLLGSLWGLIIAYLAFITPLMIWILRGFFLSIPNELEDAALIDGCTRFGAMWRVIMPLAGPGVAAVSIFAWIAAWNEFLFALTFIRSDSLRTLPVGLTQFAGRDATDNGAIMAASVMFTLPVVIFFLFVHKKLTTGLVAGAVKG</sequence>
<feature type="domain" description="ABC transmembrane type-1" evidence="8">
    <location>
        <begin position="75"/>
        <end position="266"/>
    </location>
</feature>
<dbReference type="GO" id="GO:0055085">
    <property type="term" value="P:transmembrane transport"/>
    <property type="evidence" value="ECO:0007669"/>
    <property type="project" value="InterPro"/>
</dbReference>
<keyword evidence="6 7" id="KW-0472">Membrane</keyword>
<keyword evidence="5 7" id="KW-1133">Transmembrane helix</keyword>
<dbReference type="Proteomes" id="UP000662857">
    <property type="component" value="Chromosome"/>
</dbReference>
<feature type="transmembrane region" description="Helical" evidence="7">
    <location>
        <begin position="144"/>
        <end position="166"/>
    </location>
</feature>
<proteinExistence type="inferred from homology"/>
<feature type="transmembrane region" description="Helical" evidence="7">
    <location>
        <begin position="110"/>
        <end position="132"/>
    </location>
</feature>
<dbReference type="Gene3D" id="1.10.3720.10">
    <property type="entry name" value="MetI-like"/>
    <property type="match status" value="1"/>
</dbReference>
<feature type="transmembrane region" description="Helical" evidence="7">
    <location>
        <begin position="187"/>
        <end position="211"/>
    </location>
</feature>
<dbReference type="InterPro" id="IPR035906">
    <property type="entry name" value="MetI-like_sf"/>
</dbReference>
<evidence type="ECO:0000313" key="10">
    <source>
        <dbReference type="Proteomes" id="UP000662857"/>
    </source>
</evidence>
<evidence type="ECO:0000313" key="9">
    <source>
        <dbReference type="EMBL" id="QSB17219.1"/>
    </source>
</evidence>
<comment type="subcellular location">
    <subcellularLocation>
        <location evidence="1 7">Cell membrane</location>
        <topology evidence="1 7">Multi-pass membrane protein</topology>
    </subcellularLocation>
</comment>
<accession>A0A895YP12</accession>